<comment type="caution">
    <text evidence="9">The sequence shown here is derived from an EMBL/GenBank/DDBJ whole genome shotgun (WGS) entry which is preliminary data.</text>
</comment>
<keyword evidence="6 8" id="KW-0472">Membrane</keyword>
<reference evidence="10" key="1">
    <citation type="submission" date="2017-06" db="EMBL/GenBank/DDBJ databases">
        <title>Herbaspirillum phytohormonus sp. nov., isolated from the root nodule of Robinia pseudoacacia in lead-zinc mine.</title>
        <authorList>
            <person name="Fan M."/>
            <person name="Lin Y."/>
        </authorList>
    </citation>
    <scope>NUCLEOTIDE SEQUENCE [LARGE SCALE GENOMIC DNA]</scope>
    <source>
        <strain evidence="10">SC-089</strain>
    </source>
</reference>
<dbReference type="NCBIfam" id="NF038091">
    <property type="entry name" value="T4SS_VirB10"/>
    <property type="match status" value="1"/>
</dbReference>
<dbReference type="InterPro" id="IPR047695">
    <property type="entry name" value="T4SS_VirB10/PtlG"/>
</dbReference>
<dbReference type="InterPro" id="IPR005498">
    <property type="entry name" value="T4SS_VirB10/TraB/TrbI"/>
</dbReference>
<comment type="similarity">
    <text evidence="2">Belongs to the TrbI/VirB10 family.</text>
</comment>
<gene>
    <name evidence="9" type="ORF">CEY11_02010</name>
</gene>
<keyword evidence="5 8" id="KW-1133">Transmembrane helix</keyword>
<dbReference type="Proteomes" id="UP000214603">
    <property type="component" value="Unassembled WGS sequence"/>
</dbReference>
<feature type="compositionally biased region" description="Low complexity" evidence="7">
    <location>
        <begin position="166"/>
        <end position="181"/>
    </location>
</feature>
<accession>A0A225MWU3</accession>
<sequence>MTDEQYGKPLHDTAAATGGISHAEGLGAGWHPDLRCPKLDREPLDLQTAGRSAPRGARAFLWLTMLVALAVAVGVLVKAWNRDQEKANESDLEAEHSGIANRLKAPKVERPAPHLKREAMPPTQAPARSYYVPPPVPAAPSPVDDVTQRRLTSPLQAGAGAGGDPASGQAKAGGPLADAGPLADKLRPLELAPSVAGQLGNRNFLLTQGTMIDCTLQTKLVSAQAGLLTCLATHDVMSANGKVKLIDAGTKFTGYQSGGIQQGQARAFITWNRLETPTGVIVNLGSPGTGPLGEAGVDGHIDNHFWDRFGNAILLSLIGDFGDWAANQGQSGNNNIRFDNTREGGQDVAAKILEKSLDIPPTLYKNQGERIGIMVARDLDFSQVYDLEPIP</sequence>
<keyword evidence="3" id="KW-1003">Cell membrane</keyword>
<keyword evidence="10" id="KW-1185">Reference proteome</keyword>
<dbReference type="Pfam" id="PF03743">
    <property type="entry name" value="TrbI"/>
    <property type="match status" value="1"/>
</dbReference>
<dbReference type="RefSeq" id="WP_088601692.1">
    <property type="nucleotide sequence ID" value="NZ_NJIH01000002.1"/>
</dbReference>
<dbReference type="OrthoDB" id="9766860at2"/>
<organism evidence="9 10">
    <name type="scientific">Candidimonas nitroreducens</name>
    <dbReference type="NCBI Taxonomy" id="683354"/>
    <lineage>
        <taxon>Bacteria</taxon>
        <taxon>Pseudomonadati</taxon>
        <taxon>Pseudomonadota</taxon>
        <taxon>Betaproteobacteria</taxon>
        <taxon>Burkholderiales</taxon>
        <taxon>Alcaligenaceae</taxon>
        <taxon>Candidimonas</taxon>
    </lineage>
</organism>
<evidence type="ECO:0000256" key="1">
    <source>
        <dbReference type="ARBA" id="ARBA00004162"/>
    </source>
</evidence>
<feature type="compositionally biased region" description="Basic and acidic residues" evidence="7">
    <location>
        <begin position="106"/>
        <end position="119"/>
    </location>
</feature>
<evidence type="ECO:0000313" key="10">
    <source>
        <dbReference type="Proteomes" id="UP000214603"/>
    </source>
</evidence>
<dbReference type="Gene3D" id="2.40.128.260">
    <property type="entry name" value="Type IV secretion system, VirB10/TraB/TrbI"/>
    <property type="match status" value="2"/>
</dbReference>
<keyword evidence="4 8" id="KW-0812">Transmembrane</keyword>
<evidence type="ECO:0000256" key="5">
    <source>
        <dbReference type="ARBA" id="ARBA00022989"/>
    </source>
</evidence>
<evidence type="ECO:0000256" key="6">
    <source>
        <dbReference type="ARBA" id="ARBA00023136"/>
    </source>
</evidence>
<dbReference type="EMBL" id="NJIH01000002">
    <property type="protein sequence ID" value="OWT65542.1"/>
    <property type="molecule type" value="Genomic_DNA"/>
</dbReference>
<evidence type="ECO:0000313" key="9">
    <source>
        <dbReference type="EMBL" id="OWT65542.1"/>
    </source>
</evidence>
<proteinExistence type="inferred from homology"/>
<protein>
    <submittedName>
        <fullName evidence="9">Type VI secretion protein</fullName>
    </submittedName>
</protein>
<evidence type="ECO:0000256" key="7">
    <source>
        <dbReference type="SAM" id="MobiDB-lite"/>
    </source>
</evidence>
<name>A0A225MWU3_9BURK</name>
<evidence type="ECO:0000256" key="2">
    <source>
        <dbReference type="ARBA" id="ARBA00010265"/>
    </source>
</evidence>
<dbReference type="AlphaFoldDB" id="A0A225MWU3"/>
<dbReference type="CDD" id="cd16429">
    <property type="entry name" value="VirB10"/>
    <property type="match status" value="1"/>
</dbReference>
<comment type="subcellular location">
    <subcellularLocation>
        <location evidence="1">Cell membrane</location>
        <topology evidence="1">Single-pass membrane protein</topology>
    </subcellularLocation>
</comment>
<feature type="transmembrane region" description="Helical" evidence="8">
    <location>
        <begin position="59"/>
        <end position="80"/>
    </location>
</feature>
<dbReference type="GO" id="GO:0005886">
    <property type="term" value="C:plasma membrane"/>
    <property type="evidence" value="ECO:0007669"/>
    <property type="project" value="UniProtKB-SubCell"/>
</dbReference>
<evidence type="ECO:0000256" key="4">
    <source>
        <dbReference type="ARBA" id="ARBA00022692"/>
    </source>
</evidence>
<feature type="region of interest" description="Disordered" evidence="7">
    <location>
        <begin position="86"/>
        <end position="181"/>
    </location>
</feature>
<dbReference type="InterPro" id="IPR042217">
    <property type="entry name" value="T4SS_VirB10/TrbI"/>
</dbReference>
<evidence type="ECO:0000256" key="8">
    <source>
        <dbReference type="SAM" id="Phobius"/>
    </source>
</evidence>
<evidence type="ECO:0000256" key="3">
    <source>
        <dbReference type="ARBA" id="ARBA00022475"/>
    </source>
</evidence>
<feature type="compositionally biased region" description="Basic and acidic residues" evidence="7">
    <location>
        <begin position="86"/>
        <end position="96"/>
    </location>
</feature>